<keyword evidence="3" id="KW-1185">Reference proteome</keyword>
<proteinExistence type="predicted"/>
<name>A0A1I3HMV4_9FLAO</name>
<reference evidence="2 3" key="1">
    <citation type="submission" date="2016-10" db="EMBL/GenBank/DDBJ databases">
        <authorList>
            <person name="de Groot N.N."/>
        </authorList>
    </citation>
    <scope>NUCLEOTIDE SEQUENCE [LARGE SCALE GENOMIC DNA]</scope>
    <source>
        <strain evidence="2 3">DSM 26000</strain>
    </source>
</reference>
<keyword evidence="1" id="KW-0812">Transmembrane</keyword>
<sequence>MNALVFQYIIIAIVFLVAGFYLFKIIAKNFSAKKFKKGKPGCDQDCGCS</sequence>
<organism evidence="2 3">
    <name type="scientific">Halpernia frigidisoli</name>
    <dbReference type="NCBI Taxonomy" id="1125876"/>
    <lineage>
        <taxon>Bacteria</taxon>
        <taxon>Pseudomonadati</taxon>
        <taxon>Bacteroidota</taxon>
        <taxon>Flavobacteriia</taxon>
        <taxon>Flavobacteriales</taxon>
        <taxon>Weeksellaceae</taxon>
        <taxon>Chryseobacterium group</taxon>
        <taxon>Halpernia</taxon>
    </lineage>
</organism>
<accession>A0A1I3HMV4</accession>
<dbReference type="STRING" id="1125876.SAMN05443292_2297"/>
<dbReference type="RefSeq" id="WP_177205461.1">
    <property type="nucleotide sequence ID" value="NZ_FOQT01000004.1"/>
</dbReference>
<keyword evidence="1" id="KW-1133">Transmembrane helix</keyword>
<dbReference type="Proteomes" id="UP000198931">
    <property type="component" value="Unassembled WGS sequence"/>
</dbReference>
<feature type="transmembrane region" description="Helical" evidence="1">
    <location>
        <begin position="6"/>
        <end position="27"/>
    </location>
</feature>
<dbReference type="EMBL" id="FOQT01000004">
    <property type="protein sequence ID" value="SFI37021.1"/>
    <property type="molecule type" value="Genomic_DNA"/>
</dbReference>
<evidence type="ECO:0000313" key="2">
    <source>
        <dbReference type="EMBL" id="SFI37021.1"/>
    </source>
</evidence>
<evidence type="ECO:0000313" key="3">
    <source>
        <dbReference type="Proteomes" id="UP000198931"/>
    </source>
</evidence>
<evidence type="ECO:0000256" key="1">
    <source>
        <dbReference type="SAM" id="Phobius"/>
    </source>
</evidence>
<gene>
    <name evidence="2" type="ORF">SAMN05443292_2297</name>
</gene>
<dbReference type="AlphaFoldDB" id="A0A1I3HMV4"/>
<evidence type="ECO:0008006" key="4">
    <source>
        <dbReference type="Google" id="ProtNLM"/>
    </source>
</evidence>
<protein>
    <recommendedName>
        <fullName evidence="4">FeoB-associated Cys-rich membrane protein</fullName>
    </recommendedName>
</protein>
<keyword evidence="1" id="KW-0472">Membrane</keyword>